<dbReference type="EMBL" id="GBXM01091875">
    <property type="protein sequence ID" value="JAH16702.1"/>
    <property type="molecule type" value="Transcribed_RNA"/>
</dbReference>
<accession>A0A0E9SHS7</accession>
<proteinExistence type="predicted"/>
<sequence length="32" mass="3700">MYCVAFAVCSKYIHFPEINFDSVSPSSKLLRF</sequence>
<protein>
    <submittedName>
        <fullName evidence="1">Uncharacterized protein</fullName>
    </submittedName>
</protein>
<dbReference type="EMBL" id="GBXM01067785">
    <property type="protein sequence ID" value="JAH40792.1"/>
    <property type="molecule type" value="Transcribed_RNA"/>
</dbReference>
<name>A0A0E9SHS7_ANGAN</name>
<reference evidence="1" key="2">
    <citation type="journal article" date="2015" name="Fish Shellfish Immunol.">
        <title>Early steps in the European eel (Anguilla anguilla)-Vibrio vulnificus interaction in the gills: Role of the RtxA13 toxin.</title>
        <authorList>
            <person name="Callol A."/>
            <person name="Pajuelo D."/>
            <person name="Ebbesson L."/>
            <person name="Teles M."/>
            <person name="MacKenzie S."/>
            <person name="Amaro C."/>
        </authorList>
    </citation>
    <scope>NUCLEOTIDE SEQUENCE</scope>
</reference>
<evidence type="ECO:0000313" key="1">
    <source>
        <dbReference type="EMBL" id="JAH40792.1"/>
    </source>
</evidence>
<dbReference type="AlphaFoldDB" id="A0A0E9SHS7"/>
<organism evidence="1">
    <name type="scientific">Anguilla anguilla</name>
    <name type="common">European freshwater eel</name>
    <name type="synonym">Muraena anguilla</name>
    <dbReference type="NCBI Taxonomy" id="7936"/>
    <lineage>
        <taxon>Eukaryota</taxon>
        <taxon>Metazoa</taxon>
        <taxon>Chordata</taxon>
        <taxon>Craniata</taxon>
        <taxon>Vertebrata</taxon>
        <taxon>Euteleostomi</taxon>
        <taxon>Actinopterygii</taxon>
        <taxon>Neopterygii</taxon>
        <taxon>Teleostei</taxon>
        <taxon>Anguilliformes</taxon>
        <taxon>Anguillidae</taxon>
        <taxon>Anguilla</taxon>
    </lineage>
</organism>
<reference evidence="1" key="1">
    <citation type="submission" date="2014-11" db="EMBL/GenBank/DDBJ databases">
        <authorList>
            <person name="Amaro Gonzalez C."/>
        </authorList>
    </citation>
    <scope>NUCLEOTIDE SEQUENCE</scope>
</reference>